<dbReference type="AlphaFoldDB" id="A0A6N4V397"/>
<keyword evidence="1" id="KW-0812">Transmembrane</keyword>
<feature type="transmembrane region" description="Helical" evidence="1">
    <location>
        <begin position="152"/>
        <end position="174"/>
    </location>
</feature>
<keyword evidence="1" id="KW-0472">Membrane</keyword>
<proteinExistence type="predicted"/>
<gene>
    <name evidence="3" type="ORF">MALV_56880</name>
</gene>
<keyword evidence="4" id="KW-1185">Reference proteome</keyword>
<dbReference type="GO" id="GO:0080120">
    <property type="term" value="P:CAAX-box protein maturation"/>
    <property type="evidence" value="ECO:0007669"/>
    <property type="project" value="UniProtKB-ARBA"/>
</dbReference>
<keyword evidence="1" id="KW-1133">Transmembrane helix</keyword>
<accession>A0A6N4V397</accession>
<geneLocation type="plasmid" evidence="3 4">
    <name>pJCM12272</name>
</geneLocation>
<dbReference type="Proteomes" id="UP000466906">
    <property type="component" value="Plasmid pJCM12272"/>
</dbReference>
<feature type="transmembrane region" description="Helical" evidence="1">
    <location>
        <begin position="93"/>
        <end position="115"/>
    </location>
</feature>
<sequence>MAVSCAALWLWHAGRAFFGVETVSYPLAPGSLNDWVLAAAKASVAGVVEEPVYVGLIVLLWPRLRMTTVIPLALCSSGTRTVMHLYYASDSRALIPAVALVAVWCAVWSTASLLLVYLSRSLWPVIVGHGLLNVLMTTNGPYTDHADGIVPAYMLVILIGLVLGTVLIGSLSVARRLFVTPMRELPVLLRI</sequence>
<reference evidence="3 4" key="1">
    <citation type="journal article" date="2019" name="Emerg. Microbes Infect.">
        <title>Comprehensive subspecies identification of 175 nontuberculous mycobacteria species based on 7547 genomic profiles.</title>
        <authorList>
            <person name="Matsumoto Y."/>
            <person name="Kinjo T."/>
            <person name="Motooka D."/>
            <person name="Nabeya D."/>
            <person name="Jung N."/>
            <person name="Uechi K."/>
            <person name="Horii T."/>
            <person name="Iida T."/>
            <person name="Fujita J."/>
            <person name="Nakamura S."/>
        </authorList>
    </citation>
    <scope>NUCLEOTIDE SEQUENCE [LARGE SCALE GENOMIC DNA]</scope>
    <source>
        <strain evidence="3 4">JCM 12272</strain>
        <plasmid evidence="3">pJCM12272</plasmid>
    </source>
</reference>
<name>A0A6N4V397_9MYCO</name>
<dbReference type="GO" id="GO:0004175">
    <property type="term" value="F:endopeptidase activity"/>
    <property type="evidence" value="ECO:0007669"/>
    <property type="project" value="UniProtKB-ARBA"/>
</dbReference>
<evidence type="ECO:0000313" key="4">
    <source>
        <dbReference type="Proteomes" id="UP000466906"/>
    </source>
</evidence>
<organism evidence="3 4">
    <name type="scientific">Mycolicibacterium alvei</name>
    <dbReference type="NCBI Taxonomy" id="67081"/>
    <lineage>
        <taxon>Bacteria</taxon>
        <taxon>Bacillati</taxon>
        <taxon>Actinomycetota</taxon>
        <taxon>Actinomycetes</taxon>
        <taxon>Mycobacteriales</taxon>
        <taxon>Mycobacteriaceae</taxon>
        <taxon>Mycolicibacterium</taxon>
    </lineage>
</organism>
<dbReference type="KEGG" id="malv:MALV_56880"/>
<evidence type="ECO:0000259" key="2">
    <source>
        <dbReference type="Pfam" id="PF02517"/>
    </source>
</evidence>
<evidence type="ECO:0000313" key="3">
    <source>
        <dbReference type="EMBL" id="BBX30563.1"/>
    </source>
</evidence>
<feature type="domain" description="CAAX prenyl protease 2/Lysostaphin resistance protein A-like" evidence="2">
    <location>
        <begin position="34"/>
        <end position="134"/>
    </location>
</feature>
<dbReference type="EMBL" id="AP022566">
    <property type="protein sequence ID" value="BBX30563.1"/>
    <property type="molecule type" value="Genomic_DNA"/>
</dbReference>
<protein>
    <recommendedName>
        <fullName evidence="2">CAAX prenyl protease 2/Lysostaphin resistance protein A-like domain-containing protein</fullName>
    </recommendedName>
</protein>
<keyword evidence="3" id="KW-0614">Plasmid</keyword>
<dbReference type="Pfam" id="PF02517">
    <property type="entry name" value="Rce1-like"/>
    <property type="match status" value="1"/>
</dbReference>
<evidence type="ECO:0000256" key="1">
    <source>
        <dbReference type="SAM" id="Phobius"/>
    </source>
</evidence>
<dbReference type="InterPro" id="IPR003675">
    <property type="entry name" value="Rce1/LyrA-like_dom"/>
</dbReference>